<name>A0A8H4PH66_9HYPO</name>
<sequence length="217" mass="25108">MGKQVVEEAREVYYGENEFVVRLYWLCEFRCDHYDLDTPPVPIAPLVRRVIVETGLHDGSDWEDDEEDNPLYPHDGIGEGDDGIGDPNRIRPSGNIVARRTRKRLEDLFLFINADKITLVLRGDGPLEGSDPATRQTIADISVTVQHLIDFFGNRFDIEKCPPQKPRPTRSLLSYWNRPTELTRRDIMEGRASFEQRMQADVEWWTRKSATEAIRHV</sequence>
<gene>
    <name evidence="2" type="ORF">FALBO_3435</name>
</gene>
<dbReference type="OrthoDB" id="5152119at2759"/>
<reference evidence="2 3" key="1">
    <citation type="submission" date="2020-01" db="EMBL/GenBank/DDBJ databases">
        <title>Identification and distribution of gene clusters putatively required for synthesis of sphingolipid metabolism inhibitors in phylogenetically diverse species of the filamentous fungus Fusarium.</title>
        <authorList>
            <person name="Kim H.-S."/>
            <person name="Busman M."/>
            <person name="Brown D.W."/>
            <person name="Divon H."/>
            <person name="Uhlig S."/>
            <person name="Proctor R.H."/>
        </authorList>
    </citation>
    <scope>NUCLEOTIDE SEQUENCE [LARGE SCALE GENOMIC DNA]</scope>
    <source>
        <strain evidence="2 3">NRRL 20459</strain>
    </source>
</reference>
<evidence type="ECO:0000313" key="3">
    <source>
        <dbReference type="Proteomes" id="UP000554235"/>
    </source>
</evidence>
<keyword evidence="3" id="KW-1185">Reference proteome</keyword>
<organism evidence="2 3">
    <name type="scientific">Fusarium albosuccineum</name>
    <dbReference type="NCBI Taxonomy" id="1237068"/>
    <lineage>
        <taxon>Eukaryota</taxon>
        <taxon>Fungi</taxon>
        <taxon>Dikarya</taxon>
        <taxon>Ascomycota</taxon>
        <taxon>Pezizomycotina</taxon>
        <taxon>Sordariomycetes</taxon>
        <taxon>Hypocreomycetidae</taxon>
        <taxon>Hypocreales</taxon>
        <taxon>Nectriaceae</taxon>
        <taxon>Fusarium</taxon>
        <taxon>Fusarium decemcellulare species complex</taxon>
    </lineage>
</organism>
<comment type="caution">
    <text evidence="2">The sequence shown here is derived from an EMBL/GenBank/DDBJ whole genome shotgun (WGS) entry which is preliminary data.</text>
</comment>
<proteinExistence type="predicted"/>
<accession>A0A8H4PH66</accession>
<protein>
    <submittedName>
        <fullName evidence="2">Uncharacterized protein</fullName>
    </submittedName>
</protein>
<evidence type="ECO:0000256" key="1">
    <source>
        <dbReference type="SAM" id="MobiDB-lite"/>
    </source>
</evidence>
<dbReference type="EMBL" id="JAADYS010000448">
    <property type="protein sequence ID" value="KAF4469666.1"/>
    <property type="molecule type" value="Genomic_DNA"/>
</dbReference>
<dbReference type="AlphaFoldDB" id="A0A8H4PH66"/>
<evidence type="ECO:0000313" key="2">
    <source>
        <dbReference type="EMBL" id="KAF4469666.1"/>
    </source>
</evidence>
<feature type="region of interest" description="Disordered" evidence="1">
    <location>
        <begin position="58"/>
        <end position="92"/>
    </location>
</feature>
<dbReference type="Proteomes" id="UP000554235">
    <property type="component" value="Unassembled WGS sequence"/>
</dbReference>